<dbReference type="Gene3D" id="1.10.287.130">
    <property type="match status" value="1"/>
</dbReference>
<feature type="transmembrane region" description="Helical" evidence="17">
    <location>
        <begin position="27"/>
        <end position="48"/>
    </location>
</feature>
<evidence type="ECO:0000256" key="9">
    <source>
        <dbReference type="ARBA" id="ARBA00022777"/>
    </source>
</evidence>
<evidence type="ECO:0000259" key="20">
    <source>
        <dbReference type="PROSITE" id="PS50885"/>
    </source>
</evidence>
<proteinExistence type="predicted"/>
<feature type="domain" description="Response regulatory" evidence="19">
    <location>
        <begin position="683"/>
        <end position="801"/>
    </location>
</feature>
<feature type="domain" description="Histidine kinase" evidence="18">
    <location>
        <begin position="439"/>
        <end position="662"/>
    </location>
</feature>
<dbReference type="AlphaFoldDB" id="A0A2T5VBH0"/>
<keyword evidence="5 15" id="KW-0597">Phosphoprotein</keyword>
<name>A0A2T5VBH0_9HYPH</name>
<keyword evidence="6" id="KW-0808">Transferase</keyword>
<dbReference type="SUPFAM" id="SSF47226">
    <property type="entry name" value="Histidine-containing phosphotransfer domain, HPT domain"/>
    <property type="match status" value="1"/>
</dbReference>
<organism evidence="22 23">
    <name type="scientific">Breoghania corrubedonensis</name>
    <dbReference type="NCBI Taxonomy" id="665038"/>
    <lineage>
        <taxon>Bacteria</taxon>
        <taxon>Pseudomonadati</taxon>
        <taxon>Pseudomonadota</taxon>
        <taxon>Alphaproteobacteria</taxon>
        <taxon>Hyphomicrobiales</taxon>
        <taxon>Stappiaceae</taxon>
        <taxon>Breoghania</taxon>
    </lineage>
</organism>
<dbReference type="GO" id="GO:0005886">
    <property type="term" value="C:plasma membrane"/>
    <property type="evidence" value="ECO:0007669"/>
    <property type="project" value="UniProtKB-SubCell"/>
</dbReference>
<dbReference type="InterPro" id="IPR003661">
    <property type="entry name" value="HisK_dim/P_dom"/>
</dbReference>
<dbReference type="SUPFAM" id="SSF55874">
    <property type="entry name" value="ATPase domain of HSP90 chaperone/DNA topoisomerase II/histidine kinase"/>
    <property type="match status" value="1"/>
</dbReference>
<evidence type="ECO:0000256" key="4">
    <source>
        <dbReference type="ARBA" id="ARBA00022475"/>
    </source>
</evidence>
<feature type="transmembrane region" description="Helical" evidence="17">
    <location>
        <begin position="330"/>
        <end position="350"/>
    </location>
</feature>
<dbReference type="SMART" id="SM00448">
    <property type="entry name" value="REC"/>
    <property type="match status" value="1"/>
</dbReference>
<dbReference type="SUPFAM" id="SSF52172">
    <property type="entry name" value="CheY-like"/>
    <property type="match status" value="1"/>
</dbReference>
<dbReference type="Gene3D" id="6.10.340.10">
    <property type="match status" value="1"/>
</dbReference>
<dbReference type="PANTHER" id="PTHR45339">
    <property type="entry name" value="HYBRID SIGNAL TRANSDUCTION HISTIDINE KINASE J"/>
    <property type="match status" value="1"/>
</dbReference>
<comment type="subcellular location">
    <subcellularLocation>
        <location evidence="2">Cell membrane</location>
        <topology evidence="2">Multi-pass membrane protein</topology>
    </subcellularLocation>
</comment>
<dbReference type="Gene3D" id="3.40.50.2300">
    <property type="match status" value="1"/>
</dbReference>
<dbReference type="PRINTS" id="PR00344">
    <property type="entry name" value="BCTRLSENSOR"/>
</dbReference>
<evidence type="ECO:0000256" key="3">
    <source>
        <dbReference type="ARBA" id="ARBA00012438"/>
    </source>
</evidence>
<dbReference type="Proteomes" id="UP000244081">
    <property type="component" value="Unassembled WGS sequence"/>
</dbReference>
<gene>
    <name evidence="22" type="ORF">C8N35_103276</name>
</gene>
<dbReference type="InterPro" id="IPR011006">
    <property type="entry name" value="CheY-like_superfamily"/>
</dbReference>
<dbReference type="PANTHER" id="PTHR45339:SF1">
    <property type="entry name" value="HYBRID SIGNAL TRANSDUCTION HISTIDINE KINASE J"/>
    <property type="match status" value="1"/>
</dbReference>
<feature type="domain" description="HPt" evidence="21">
    <location>
        <begin position="828"/>
        <end position="925"/>
    </location>
</feature>
<feature type="modified residue" description="Phosphohistidine" evidence="14">
    <location>
        <position position="867"/>
    </location>
</feature>
<evidence type="ECO:0000256" key="6">
    <source>
        <dbReference type="ARBA" id="ARBA00022679"/>
    </source>
</evidence>
<dbReference type="InterPro" id="IPR036641">
    <property type="entry name" value="HPT_dom_sf"/>
</dbReference>
<comment type="caution">
    <text evidence="22">The sequence shown here is derived from an EMBL/GenBank/DDBJ whole genome shotgun (WGS) entry which is preliminary data.</text>
</comment>
<evidence type="ECO:0000256" key="14">
    <source>
        <dbReference type="PROSITE-ProRule" id="PRU00110"/>
    </source>
</evidence>
<dbReference type="SMART" id="SM00388">
    <property type="entry name" value="HisKA"/>
    <property type="match status" value="1"/>
</dbReference>
<dbReference type="SMART" id="SM00304">
    <property type="entry name" value="HAMP"/>
    <property type="match status" value="1"/>
</dbReference>
<dbReference type="PROSITE" id="PS50109">
    <property type="entry name" value="HIS_KIN"/>
    <property type="match status" value="1"/>
</dbReference>
<dbReference type="Gene3D" id="1.20.120.160">
    <property type="entry name" value="HPT domain"/>
    <property type="match status" value="1"/>
</dbReference>
<dbReference type="Pfam" id="PF00512">
    <property type="entry name" value="HisKA"/>
    <property type="match status" value="1"/>
</dbReference>
<evidence type="ECO:0000256" key="16">
    <source>
        <dbReference type="SAM" id="Coils"/>
    </source>
</evidence>
<evidence type="ECO:0000256" key="17">
    <source>
        <dbReference type="SAM" id="Phobius"/>
    </source>
</evidence>
<dbReference type="InterPro" id="IPR003594">
    <property type="entry name" value="HATPase_dom"/>
</dbReference>
<evidence type="ECO:0000256" key="7">
    <source>
        <dbReference type="ARBA" id="ARBA00022692"/>
    </source>
</evidence>
<dbReference type="CDD" id="cd17546">
    <property type="entry name" value="REC_hyHK_CKI1_RcsC-like"/>
    <property type="match status" value="1"/>
</dbReference>
<feature type="domain" description="HAMP" evidence="20">
    <location>
        <begin position="357"/>
        <end position="410"/>
    </location>
</feature>
<evidence type="ECO:0000256" key="2">
    <source>
        <dbReference type="ARBA" id="ARBA00004651"/>
    </source>
</evidence>
<evidence type="ECO:0000259" key="19">
    <source>
        <dbReference type="PROSITE" id="PS50110"/>
    </source>
</evidence>
<keyword evidence="7 17" id="KW-0812">Transmembrane</keyword>
<accession>A0A2T5VBH0</accession>
<keyword evidence="11 17" id="KW-1133">Transmembrane helix</keyword>
<dbReference type="Gene3D" id="3.30.565.10">
    <property type="entry name" value="Histidine kinase-like ATPase, C-terminal domain"/>
    <property type="match status" value="1"/>
</dbReference>
<comment type="catalytic activity">
    <reaction evidence="1">
        <text>ATP + protein L-histidine = ADP + protein N-phospho-L-histidine.</text>
        <dbReference type="EC" id="2.7.13.3"/>
    </reaction>
</comment>
<evidence type="ECO:0000256" key="12">
    <source>
        <dbReference type="ARBA" id="ARBA00023012"/>
    </source>
</evidence>
<evidence type="ECO:0000256" key="11">
    <source>
        <dbReference type="ARBA" id="ARBA00022989"/>
    </source>
</evidence>
<dbReference type="GO" id="GO:0005524">
    <property type="term" value="F:ATP binding"/>
    <property type="evidence" value="ECO:0007669"/>
    <property type="project" value="UniProtKB-KW"/>
</dbReference>
<dbReference type="SUPFAM" id="SSF47384">
    <property type="entry name" value="Homodimeric domain of signal transducing histidine kinase"/>
    <property type="match status" value="1"/>
</dbReference>
<dbReference type="OrthoDB" id="9810730at2"/>
<feature type="coiled-coil region" evidence="16">
    <location>
        <begin position="398"/>
        <end position="435"/>
    </location>
</feature>
<dbReference type="InterPro" id="IPR036890">
    <property type="entry name" value="HATPase_C_sf"/>
</dbReference>
<feature type="modified residue" description="4-aspartylphosphate" evidence="15">
    <location>
        <position position="732"/>
    </location>
</feature>
<dbReference type="SMART" id="SM00387">
    <property type="entry name" value="HATPase_c"/>
    <property type="match status" value="1"/>
</dbReference>
<evidence type="ECO:0000256" key="5">
    <source>
        <dbReference type="ARBA" id="ARBA00022553"/>
    </source>
</evidence>
<dbReference type="InterPro" id="IPR001789">
    <property type="entry name" value="Sig_transdc_resp-reg_receiver"/>
</dbReference>
<dbReference type="CDD" id="cd16922">
    <property type="entry name" value="HATPase_EvgS-ArcB-TorS-like"/>
    <property type="match status" value="1"/>
</dbReference>
<dbReference type="InterPro" id="IPR004358">
    <property type="entry name" value="Sig_transdc_His_kin-like_C"/>
</dbReference>
<keyword evidence="9 22" id="KW-0418">Kinase</keyword>
<sequence>MAKDRPQGGRRRESPFDRISVAKGIKLLYGTTIAIIIGATLVGVAISWGHFLDAKRIVDLVALDRTLFVASTETRGEIGNIGVALLTDEDAGSKVDDALHRVDNIYRLVYQGIEKRDFGGKADDLARLSRSYAQQAALADIPRDQATLPHSQRDVGKIESWRQAIYGMSRAYVMTSVHVGTDLIALNPRLGQLVAIREMSFAVRDRYSRQCSAFRRSVERDIRLRTAERDAWQQDIGAYRELWRRMEVTASHLPEYPQLQEAVRLGQTKTAETQRMMSSVLNGLSGTGKRGADPAIWASHCFDVYGSIIGIGHIALDLARKDAEAEQTRVLAYGSLWTLALILSIVFSYLTSRFLRRRFSQPMATITSSIKRLEGGDYQTPIPVSRYEDEPGAIGATLESLRAKVQKAERLRRHLDQLRDDLVDHARESNKAKSLFLATISHEIRTPLNGILGTVQLLGGSPLNSDQRRWIEALEMSGDLLRNLVTDVLDYSRIEAGKFVLARMPFNLRDQVAVVEAAITTSAQQKGLSYTSRIAPDVPDHLIGDPAKIGQILLNLVGNAVKFTESGSVSLTVDLDPAHRDSHVTWIRFVVADTGIGIPTERRDILFDPFTQADGSISRRFGGSGLGLAICKGLLQMMAGRIEFECPETGGTTFVVRIPFEIAGSHGEDEKERKQIRAVSRLSVLVAEDNRVNAMIAEEFLRRSGHGVTVVGDGISAVEAAAREDFDVVLMDLSMPRIDGIEATRRIRALDHETRRMVPVIALTADLTAEQRLGNEIDLFDGFLGKPYLRQELNVAIARAIGLLAHEETTAASEEEENILLQHARDLGVDWAHKIVELYITETPHVAEGLNLALRKGDLQAIADIAHRMAGGAEHVGARTIAKHARDAERAADSGDAEVALRAAATLLRVLDDELKRFATQADSELEGTKGTARPA</sequence>
<keyword evidence="8" id="KW-0547">Nucleotide-binding</keyword>
<evidence type="ECO:0000259" key="21">
    <source>
        <dbReference type="PROSITE" id="PS50894"/>
    </source>
</evidence>
<evidence type="ECO:0000256" key="1">
    <source>
        <dbReference type="ARBA" id="ARBA00000085"/>
    </source>
</evidence>
<dbReference type="CDD" id="cd00082">
    <property type="entry name" value="HisKA"/>
    <property type="match status" value="1"/>
</dbReference>
<dbReference type="EC" id="2.7.13.3" evidence="3"/>
<dbReference type="GO" id="GO:0000155">
    <property type="term" value="F:phosphorelay sensor kinase activity"/>
    <property type="evidence" value="ECO:0007669"/>
    <property type="project" value="InterPro"/>
</dbReference>
<dbReference type="InterPro" id="IPR036097">
    <property type="entry name" value="HisK_dim/P_sf"/>
</dbReference>
<keyword evidence="4" id="KW-1003">Cell membrane</keyword>
<dbReference type="FunFam" id="3.30.565.10:FF:000010">
    <property type="entry name" value="Sensor histidine kinase RcsC"/>
    <property type="match status" value="1"/>
</dbReference>
<keyword evidence="13 17" id="KW-0472">Membrane</keyword>
<evidence type="ECO:0000256" key="8">
    <source>
        <dbReference type="ARBA" id="ARBA00022741"/>
    </source>
</evidence>
<keyword evidence="12" id="KW-0902">Two-component regulatory system</keyword>
<dbReference type="InterPro" id="IPR005467">
    <property type="entry name" value="His_kinase_dom"/>
</dbReference>
<dbReference type="PROSITE" id="PS50894">
    <property type="entry name" value="HPT"/>
    <property type="match status" value="1"/>
</dbReference>
<dbReference type="EMBL" id="QAYG01000003">
    <property type="protein sequence ID" value="PTW61094.1"/>
    <property type="molecule type" value="Genomic_DNA"/>
</dbReference>
<dbReference type="Pfam" id="PF00672">
    <property type="entry name" value="HAMP"/>
    <property type="match status" value="1"/>
</dbReference>
<dbReference type="PROSITE" id="PS50110">
    <property type="entry name" value="RESPONSE_REGULATORY"/>
    <property type="match status" value="1"/>
</dbReference>
<keyword evidence="10" id="KW-0067">ATP-binding</keyword>
<reference evidence="22 23" key="1">
    <citation type="submission" date="2018-04" db="EMBL/GenBank/DDBJ databases">
        <title>Genomic Encyclopedia of Archaeal and Bacterial Type Strains, Phase II (KMG-II): from individual species to whole genera.</title>
        <authorList>
            <person name="Goeker M."/>
        </authorList>
    </citation>
    <scope>NUCLEOTIDE SEQUENCE [LARGE SCALE GENOMIC DNA]</scope>
    <source>
        <strain evidence="22 23">DSM 23382</strain>
    </source>
</reference>
<dbReference type="Pfam" id="PF00072">
    <property type="entry name" value="Response_reg"/>
    <property type="match status" value="1"/>
</dbReference>
<evidence type="ECO:0000256" key="13">
    <source>
        <dbReference type="ARBA" id="ARBA00023136"/>
    </source>
</evidence>
<keyword evidence="16" id="KW-0175">Coiled coil</keyword>
<evidence type="ECO:0000259" key="18">
    <source>
        <dbReference type="PROSITE" id="PS50109"/>
    </source>
</evidence>
<evidence type="ECO:0000256" key="15">
    <source>
        <dbReference type="PROSITE-ProRule" id="PRU00169"/>
    </source>
</evidence>
<dbReference type="InterPro" id="IPR003660">
    <property type="entry name" value="HAMP_dom"/>
</dbReference>
<dbReference type="InterPro" id="IPR008207">
    <property type="entry name" value="Sig_transdc_His_kin_Hpt_dom"/>
</dbReference>
<evidence type="ECO:0000313" key="23">
    <source>
        <dbReference type="Proteomes" id="UP000244081"/>
    </source>
</evidence>
<protein>
    <recommendedName>
        <fullName evidence="3">histidine kinase</fullName>
        <ecNumber evidence="3">2.7.13.3</ecNumber>
    </recommendedName>
</protein>
<keyword evidence="23" id="KW-1185">Reference proteome</keyword>
<evidence type="ECO:0000313" key="22">
    <source>
        <dbReference type="EMBL" id="PTW61094.1"/>
    </source>
</evidence>
<dbReference type="Pfam" id="PF01627">
    <property type="entry name" value="Hpt"/>
    <property type="match status" value="1"/>
</dbReference>
<dbReference type="PROSITE" id="PS50885">
    <property type="entry name" value="HAMP"/>
    <property type="match status" value="1"/>
</dbReference>
<evidence type="ECO:0000256" key="10">
    <source>
        <dbReference type="ARBA" id="ARBA00022840"/>
    </source>
</evidence>
<dbReference type="Pfam" id="PF02518">
    <property type="entry name" value="HATPase_c"/>
    <property type="match status" value="1"/>
</dbReference>